<dbReference type="EMBL" id="BJXR01000082">
    <property type="protein sequence ID" value="GEN13485.1"/>
    <property type="molecule type" value="Genomic_DNA"/>
</dbReference>
<dbReference type="Proteomes" id="UP000321514">
    <property type="component" value="Unassembled WGS sequence"/>
</dbReference>
<accession>A0A511TH34</accession>
<keyword evidence="3" id="KW-1185">Reference proteome</keyword>
<evidence type="ECO:0000313" key="2">
    <source>
        <dbReference type="EMBL" id="SEU19342.1"/>
    </source>
</evidence>
<dbReference type="Proteomes" id="UP000183760">
    <property type="component" value="Unassembled WGS sequence"/>
</dbReference>
<proteinExistence type="predicted"/>
<organism evidence="1 4">
    <name type="scientific">Myxococcus fulvus</name>
    <dbReference type="NCBI Taxonomy" id="33"/>
    <lineage>
        <taxon>Bacteria</taxon>
        <taxon>Pseudomonadati</taxon>
        <taxon>Myxococcota</taxon>
        <taxon>Myxococcia</taxon>
        <taxon>Myxococcales</taxon>
        <taxon>Cystobacterineae</taxon>
        <taxon>Myxococcaceae</taxon>
        <taxon>Myxococcus</taxon>
    </lineage>
</organism>
<dbReference type="EMBL" id="FOIB01000006">
    <property type="protein sequence ID" value="SEU19342.1"/>
    <property type="molecule type" value="Genomic_DNA"/>
</dbReference>
<dbReference type="AlphaFoldDB" id="A0A511TH34"/>
<sequence length="572" mass="64658">MVAKNLHQKTTFYRFLKSLRIDQGQLAPGERSVEEVYEKEHLDALFTLVQGGAKYTIVEQDETAVIRKGGALLQVAFESRYRLEPGVPFYHTFDATKRGLEKFHRALSGIHGDLNPNRKLPEQSIGMTVGVELEVKAVKETVEHTADVFQLTMIILPKTETERETRGGDAEWEALLNARPVLFKNKNISLACEVNDANRTCFFEFITQKRATQSTELLQESTDDMLFVAQHLWHYINCPPPSQEDRPEQPTIEDFVRHYNTLLKTESVSADTHPPLELIEWCVREDKHHRSIVECTSVLDANVAKLLFRLPDARKGGGYTPQLDPQVTFTLPLERVQAFYRSSETLFSLTHELQGVSKPKPWNVRSLEQAAVTVGNQFVDGFFLGQWPTTWSRMGAKEFYRYMPQLQKGTDSAIPEAEGRLLQKLRGLFSIIALYGLTARFEDDIQTDGVAHSGLAKNSYGFLPKSSIYHLIRRGLGEEDRALLLKAVTKRPNKLENILLALINNVEKPLPLPDATSMPPGKQDSRRRYLPVWQLTEPAQGVLGLSKTYALYPFLPKATQGTPCKCSQFASG</sequence>
<evidence type="ECO:0000313" key="4">
    <source>
        <dbReference type="Proteomes" id="UP000321514"/>
    </source>
</evidence>
<gene>
    <name evidence="1" type="ORF">MFU01_85220</name>
    <name evidence="2" type="ORF">SAMN05443572_1063</name>
</gene>
<name>A0A511TH34_MYXFU</name>
<protein>
    <submittedName>
        <fullName evidence="1">Uncharacterized protein</fullName>
    </submittedName>
</protein>
<reference evidence="2 3" key="1">
    <citation type="submission" date="2016-10" db="EMBL/GenBank/DDBJ databases">
        <authorList>
            <person name="Varghese N."/>
            <person name="Submissions S."/>
        </authorList>
    </citation>
    <scope>NUCLEOTIDE SEQUENCE [LARGE SCALE GENOMIC DNA]</scope>
    <source>
        <strain evidence="2 3">DSM 16525</strain>
    </source>
</reference>
<evidence type="ECO:0000313" key="1">
    <source>
        <dbReference type="EMBL" id="GEN13485.1"/>
    </source>
</evidence>
<comment type="caution">
    <text evidence="1">The sequence shown here is derived from an EMBL/GenBank/DDBJ whole genome shotgun (WGS) entry which is preliminary data.</text>
</comment>
<dbReference type="RefSeq" id="WP_074955728.1">
    <property type="nucleotide sequence ID" value="NZ_BJXR01000082.1"/>
</dbReference>
<evidence type="ECO:0000313" key="3">
    <source>
        <dbReference type="Proteomes" id="UP000183760"/>
    </source>
</evidence>
<reference evidence="1 4" key="2">
    <citation type="submission" date="2019-07" db="EMBL/GenBank/DDBJ databases">
        <title>Whole genome shotgun sequence of Myxococcus fulvus NBRC 100333.</title>
        <authorList>
            <person name="Hosoyama A."/>
            <person name="Uohara A."/>
            <person name="Ohji S."/>
            <person name="Ichikawa N."/>
        </authorList>
    </citation>
    <scope>NUCLEOTIDE SEQUENCE [LARGE SCALE GENOMIC DNA]</scope>
    <source>
        <strain evidence="1 4">NBRC 100333</strain>
    </source>
</reference>